<evidence type="ECO:0000256" key="2">
    <source>
        <dbReference type="SAM" id="Phobius"/>
    </source>
</evidence>
<reference evidence="4" key="1">
    <citation type="submission" date="2020-12" db="EMBL/GenBank/DDBJ databases">
        <title>Metabolic potential, ecology and presence of endohyphal bacteria is reflected in genomic diversity of Mucoromycotina.</title>
        <authorList>
            <person name="Muszewska A."/>
            <person name="Okrasinska A."/>
            <person name="Steczkiewicz K."/>
            <person name="Drgas O."/>
            <person name="Orlowska M."/>
            <person name="Perlinska-Lenart U."/>
            <person name="Aleksandrzak-Piekarczyk T."/>
            <person name="Szatraj K."/>
            <person name="Zielenkiewicz U."/>
            <person name="Pilsyk S."/>
            <person name="Malc E."/>
            <person name="Mieczkowski P."/>
            <person name="Kruszewska J.S."/>
            <person name="Biernat P."/>
            <person name="Pawlowska J."/>
        </authorList>
    </citation>
    <scope>NUCLEOTIDE SEQUENCE</scope>
    <source>
        <strain evidence="4">WA0000051536</strain>
    </source>
</reference>
<keyword evidence="3" id="KW-0732">Signal</keyword>
<feature type="signal peptide" evidence="3">
    <location>
        <begin position="1"/>
        <end position="21"/>
    </location>
</feature>
<dbReference type="OrthoDB" id="2445650at2759"/>
<feature type="transmembrane region" description="Helical" evidence="2">
    <location>
        <begin position="98"/>
        <end position="117"/>
    </location>
</feature>
<name>A0A8H7PR10_9FUNG</name>
<accession>A0A8H7PR10</accession>
<keyword evidence="2" id="KW-0472">Membrane</keyword>
<feature type="chain" id="PRO_5034954629" evidence="3">
    <location>
        <begin position="22"/>
        <end position="118"/>
    </location>
</feature>
<dbReference type="Proteomes" id="UP000612746">
    <property type="component" value="Unassembled WGS sequence"/>
</dbReference>
<feature type="region of interest" description="Disordered" evidence="1">
    <location>
        <begin position="67"/>
        <end position="87"/>
    </location>
</feature>
<dbReference type="AlphaFoldDB" id="A0A8H7PR10"/>
<evidence type="ECO:0000313" key="5">
    <source>
        <dbReference type="Proteomes" id="UP000612746"/>
    </source>
</evidence>
<evidence type="ECO:0000256" key="1">
    <source>
        <dbReference type="SAM" id="MobiDB-lite"/>
    </source>
</evidence>
<gene>
    <name evidence="4" type="ORF">INT44_001875</name>
</gene>
<comment type="caution">
    <text evidence="4">The sequence shown here is derived from an EMBL/GenBank/DDBJ whole genome shotgun (WGS) entry which is preliminary data.</text>
</comment>
<evidence type="ECO:0000256" key="3">
    <source>
        <dbReference type="SAM" id="SignalP"/>
    </source>
</evidence>
<organism evidence="4 5">
    <name type="scientific">Umbelopsis vinacea</name>
    <dbReference type="NCBI Taxonomy" id="44442"/>
    <lineage>
        <taxon>Eukaryota</taxon>
        <taxon>Fungi</taxon>
        <taxon>Fungi incertae sedis</taxon>
        <taxon>Mucoromycota</taxon>
        <taxon>Mucoromycotina</taxon>
        <taxon>Umbelopsidomycetes</taxon>
        <taxon>Umbelopsidales</taxon>
        <taxon>Umbelopsidaceae</taxon>
        <taxon>Umbelopsis</taxon>
    </lineage>
</organism>
<dbReference type="EMBL" id="JAEPRA010000011">
    <property type="protein sequence ID" value="KAG2178722.1"/>
    <property type="molecule type" value="Genomic_DNA"/>
</dbReference>
<keyword evidence="2" id="KW-0812">Transmembrane</keyword>
<keyword evidence="5" id="KW-1185">Reference proteome</keyword>
<evidence type="ECO:0000313" key="4">
    <source>
        <dbReference type="EMBL" id="KAG2178722.1"/>
    </source>
</evidence>
<protein>
    <submittedName>
        <fullName evidence="4">Uncharacterized protein</fullName>
    </submittedName>
</protein>
<keyword evidence="2" id="KW-1133">Transmembrane helix</keyword>
<sequence>MRFNTLVILFAAVILFAVGNAQVSSVVSVITGAPKTVKSKVSSIFHPSSSTTGVTSSAASATTSSSASVTTGLTSGTATSTGTPASSAATTTDVSHTVMLQLAGLLTIFAVSFGMMLV</sequence>
<proteinExistence type="predicted"/>